<dbReference type="AlphaFoldDB" id="A0A4C1Z8P7"/>
<dbReference type="EMBL" id="BGZK01001657">
    <property type="protein sequence ID" value="GBP84080.1"/>
    <property type="molecule type" value="Genomic_DNA"/>
</dbReference>
<organism evidence="1 2">
    <name type="scientific">Eumeta variegata</name>
    <name type="common">Bagworm moth</name>
    <name type="synonym">Eumeta japonica</name>
    <dbReference type="NCBI Taxonomy" id="151549"/>
    <lineage>
        <taxon>Eukaryota</taxon>
        <taxon>Metazoa</taxon>
        <taxon>Ecdysozoa</taxon>
        <taxon>Arthropoda</taxon>
        <taxon>Hexapoda</taxon>
        <taxon>Insecta</taxon>
        <taxon>Pterygota</taxon>
        <taxon>Neoptera</taxon>
        <taxon>Endopterygota</taxon>
        <taxon>Lepidoptera</taxon>
        <taxon>Glossata</taxon>
        <taxon>Ditrysia</taxon>
        <taxon>Tineoidea</taxon>
        <taxon>Psychidae</taxon>
        <taxon>Oiketicinae</taxon>
        <taxon>Eumeta</taxon>
    </lineage>
</organism>
<proteinExistence type="predicted"/>
<dbReference type="Proteomes" id="UP000299102">
    <property type="component" value="Unassembled WGS sequence"/>
</dbReference>
<evidence type="ECO:0000313" key="2">
    <source>
        <dbReference type="Proteomes" id="UP000299102"/>
    </source>
</evidence>
<accession>A0A4C1Z8P7</accession>
<evidence type="ECO:0000313" key="1">
    <source>
        <dbReference type="EMBL" id="GBP84080.1"/>
    </source>
</evidence>
<protein>
    <submittedName>
        <fullName evidence="1">Uncharacterized protein</fullName>
    </submittedName>
</protein>
<gene>
    <name evidence="1" type="ORF">EVAR_68782_1</name>
</gene>
<reference evidence="1 2" key="1">
    <citation type="journal article" date="2019" name="Commun. Biol.">
        <title>The bagworm genome reveals a unique fibroin gene that provides high tensile strength.</title>
        <authorList>
            <person name="Kono N."/>
            <person name="Nakamura H."/>
            <person name="Ohtoshi R."/>
            <person name="Tomita M."/>
            <person name="Numata K."/>
            <person name="Arakawa K."/>
        </authorList>
    </citation>
    <scope>NUCLEOTIDE SEQUENCE [LARGE SCALE GENOMIC DNA]</scope>
</reference>
<sequence length="157" mass="17672">MRASERHASLPLGHVELCGGQLSCGIRMRQLDQREDTLTEYKREVRVLRFPHFSGQKTLEKLAKSMSDRAHYRIPKALLQRNAPQMKKVSLDIPHILIEYRREVTTSAVVIRLVSEGSGGPLSVHHPTSQTSALFPSIRYSISIQEAGDALVTPLEF</sequence>
<comment type="caution">
    <text evidence="1">The sequence shown here is derived from an EMBL/GenBank/DDBJ whole genome shotgun (WGS) entry which is preliminary data.</text>
</comment>
<name>A0A4C1Z8P7_EUMVA</name>
<keyword evidence="2" id="KW-1185">Reference proteome</keyword>